<accession>A0A1I0RDW3</accession>
<dbReference type="STRING" id="99656.SAMN05421659_11451"/>
<dbReference type="AlphaFoldDB" id="A0A1I0RDW3"/>
<gene>
    <name evidence="2" type="ORF">SAMN05421659_11451</name>
</gene>
<keyword evidence="1" id="KW-1133">Transmembrane helix</keyword>
<keyword evidence="3" id="KW-1185">Reference proteome</keyword>
<reference evidence="2 3" key="1">
    <citation type="submission" date="2016-10" db="EMBL/GenBank/DDBJ databases">
        <authorList>
            <person name="de Groot N.N."/>
        </authorList>
    </citation>
    <scope>NUCLEOTIDE SEQUENCE [LARGE SCALE GENOMIC DNA]</scope>
    <source>
        <strain evidence="2 3">DSM 9179</strain>
    </source>
</reference>
<evidence type="ECO:0000313" key="2">
    <source>
        <dbReference type="EMBL" id="SEW38852.1"/>
    </source>
</evidence>
<feature type="transmembrane region" description="Helical" evidence="1">
    <location>
        <begin position="87"/>
        <end position="111"/>
    </location>
</feature>
<dbReference type="EMBL" id="FOJI01000014">
    <property type="protein sequence ID" value="SEW38852.1"/>
    <property type="molecule type" value="Genomic_DNA"/>
</dbReference>
<dbReference type="Proteomes" id="UP000199701">
    <property type="component" value="Unassembled WGS sequence"/>
</dbReference>
<organism evidence="2 3">
    <name type="scientific">[Clostridium] fimetarium</name>
    <dbReference type="NCBI Taxonomy" id="99656"/>
    <lineage>
        <taxon>Bacteria</taxon>
        <taxon>Bacillati</taxon>
        <taxon>Bacillota</taxon>
        <taxon>Clostridia</taxon>
        <taxon>Lachnospirales</taxon>
        <taxon>Lachnospiraceae</taxon>
    </lineage>
</organism>
<protein>
    <submittedName>
        <fullName evidence="2">Uncharacterized protein</fullName>
    </submittedName>
</protein>
<proteinExistence type="predicted"/>
<keyword evidence="1" id="KW-0812">Transmembrane</keyword>
<sequence length="186" mass="21166">MRKWFDKKKVHVKDGLCDKGFSIQDFKNGINYLLAMGFLFSLVSIVELLFNLFSSSKKIVNFTEEDIKQIIQWKDSSVSQSRSVADIFLTLGIVIVGWIAFFLVYAIGICISSYIKDRIELNGVSDRLELFTLGRLSFDENGALKVYRDSDGTIKKRLIYSDLIVLVLLVIFLIMLIAVGIFCEVI</sequence>
<evidence type="ECO:0000256" key="1">
    <source>
        <dbReference type="SAM" id="Phobius"/>
    </source>
</evidence>
<name>A0A1I0RDW3_9FIRM</name>
<keyword evidence="1" id="KW-0472">Membrane</keyword>
<dbReference type="RefSeq" id="WP_092455903.1">
    <property type="nucleotide sequence ID" value="NZ_FOJI01000014.1"/>
</dbReference>
<feature type="transmembrane region" description="Helical" evidence="1">
    <location>
        <begin position="163"/>
        <end position="182"/>
    </location>
</feature>
<feature type="transmembrane region" description="Helical" evidence="1">
    <location>
        <begin position="32"/>
        <end position="53"/>
    </location>
</feature>
<evidence type="ECO:0000313" key="3">
    <source>
        <dbReference type="Proteomes" id="UP000199701"/>
    </source>
</evidence>